<dbReference type="AlphaFoldDB" id="A0A8K0MIH2"/>
<dbReference type="OrthoDB" id="6262491at2759"/>
<feature type="region of interest" description="Disordered" evidence="4">
    <location>
        <begin position="306"/>
        <end position="326"/>
    </location>
</feature>
<evidence type="ECO:0000256" key="3">
    <source>
        <dbReference type="PROSITE-ProRule" id="PRU00221"/>
    </source>
</evidence>
<dbReference type="GO" id="GO:0006355">
    <property type="term" value="P:regulation of DNA-templated transcription"/>
    <property type="evidence" value="ECO:0007669"/>
    <property type="project" value="InterPro"/>
</dbReference>
<evidence type="ECO:0000313" key="6">
    <source>
        <dbReference type="EMBL" id="KAF3447082.1"/>
    </source>
</evidence>
<dbReference type="PROSITE" id="PS50294">
    <property type="entry name" value="WD_REPEATS_REGION"/>
    <property type="match status" value="1"/>
</dbReference>
<proteinExistence type="predicted"/>
<dbReference type="InterPro" id="IPR006594">
    <property type="entry name" value="LisH"/>
</dbReference>
<dbReference type="EMBL" id="VOIH02000005">
    <property type="protein sequence ID" value="KAF3447082.1"/>
    <property type="molecule type" value="Genomic_DNA"/>
</dbReference>
<protein>
    <recommendedName>
        <fullName evidence="5">CTLH domain-containing protein</fullName>
    </recommendedName>
</protein>
<sequence>MTSSLSKDLIFLILQFLDEEKLKDTLHRLEQESGLFFNWKYFEELVLDGNWDDVERYLSGFIKVDDNRYSMKIFFELRKQKYLEALDKLDRTKAVDILVKDLKVFASFNEDLFKEITQLLTLENFRENEQLSAYKDTKTARAIMLVELKKLIEANPLLREKLQFPNLKTSRLRMLINQSLNWQHSLCSNPRQNPDIRTLFVDHNCRNPSDSFPQLQGSSPLISSIPKADGFLPTGANGPFQPSASIQTPLSSWISVPPTVNHPVVSGGLAGFGLANPSIGIPKGPGDSDDAFNKTRFPGVSDRFMLPGSNPGQSHGATGNPTDELPKTVSRTLDQGSLATSMDFHPVHQTLLLVGTNVGEISLWEVSSREKLVSRNFQVWDIGASSMMLKATLIKDPSVSVKRILWSPDGSSFGVAYSKHMIQLYTYYGGSEIRQHLEIDAHVGSVNDIAYSNPTKQLCVITCGEDKTIKVWDAVTGTKLFTFEGHDAPVHSVCPHNKDNFHFIFSTSMDGKIKAWLYDLMGPRVDYDAPHHSCTTMLYSADGKRLFSCGTSKDGESHVVEWNENEGIVKRAYQGFYKRSQGIVQFDTTKNRFLAAGDDYAIKVWDMENARLLTIIDAEGGLPACPRIRFNKEGSLLAVSANENRIKILATADGLRLMRTYENQSLICSRNAPETITKNGGTRNLEDTKPRIVTADANTTKILKFTEISETAHLRLLRLSSVITTDKISRLMYTNSGTAILALASNAIHLLWKWPQGGKSTTKFAPQLVQPLSGILMTNDLTGAKSEDAVPCFALSKNDSYVMSSSGGKISLFNMMTFKTMTAFMCPPPVATYIAFHPKDNNIIAVGMNDSSIHIYRIRVDEVTSKLRGHSNRITGLAFSNLLDTLVSTGADAQIITWNSERWERQKNCFLQIPAGKRPAGLSDMQVQFHQDQIHFLVVHETQLAIYETTNLQCEKKWVLGESSTPISHATFSCDSQLVFASFFDGIIRIFGASNLQIQCQINPTAYLPTDVSSCAVYPVVVAAHPQYPNQFAMGLTDGGVLVFEPLEPDSKWGMPPPVENGLPISIQTTPPVSAACLDQPQG</sequence>
<feature type="repeat" description="WD" evidence="3">
    <location>
        <begin position="867"/>
        <end position="899"/>
    </location>
</feature>
<dbReference type="InterPro" id="IPR015943">
    <property type="entry name" value="WD40/YVTN_repeat-like_dom_sf"/>
</dbReference>
<dbReference type="InterPro" id="IPR048419">
    <property type="entry name" value="Topless_Znf"/>
</dbReference>
<dbReference type="Pfam" id="PF00400">
    <property type="entry name" value="WD40"/>
    <property type="match status" value="3"/>
</dbReference>
<keyword evidence="7" id="KW-1185">Reference proteome</keyword>
<dbReference type="SUPFAM" id="SSF50998">
    <property type="entry name" value="Quinoprotein alcohol dehydrogenase-like"/>
    <property type="match status" value="1"/>
</dbReference>
<accession>A0A8K0MIH2</accession>
<organism evidence="6 7">
    <name type="scientific">Rhamnella rubrinervis</name>
    <dbReference type="NCBI Taxonomy" id="2594499"/>
    <lineage>
        <taxon>Eukaryota</taxon>
        <taxon>Viridiplantae</taxon>
        <taxon>Streptophyta</taxon>
        <taxon>Embryophyta</taxon>
        <taxon>Tracheophyta</taxon>
        <taxon>Spermatophyta</taxon>
        <taxon>Magnoliopsida</taxon>
        <taxon>eudicotyledons</taxon>
        <taxon>Gunneridae</taxon>
        <taxon>Pentapetalae</taxon>
        <taxon>rosids</taxon>
        <taxon>fabids</taxon>
        <taxon>Rosales</taxon>
        <taxon>Rhamnaceae</taxon>
        <taxon>rhamnoid group</taxon>
        <taxon>Rhamneae</taxon>
        <taxon>Rhamnella</taxon>
    </lineage>
</organism>
<dbReference type="Proteomes" id="UP000796880">
    <property type="component" value="Unassembled WGS sequence"/>
</dbReference>
<feature type="repeat" description="WD" evidence="3">
    <location>
        <begin position="584"/>
        <end position="615"/>
    </location>
</feature>
<dbReference type="Pfam" id="PF21359">
    <property type="entry name" value="zf_topless"/>
    <property type="match status" value="1"/>
</dbReference>
<evidence type="ECO:0000256" key="4">
    <source>
        <dbReference type="SAM" id="MobiDB-lite"/>
    </source>
</evidence>
<dbReference type="InterPro" id="IPR006595">
    <property type="entry name" value="CTLH_C"/>
</dbReference>
<dbReference type="PROSITE" id="PS50082">
    <property type="entry name" value="WD_REPEATS_2"/>
    <property type="match status" value="3"/>
</dbReference>
<dbReference type="SUPFAM" id="SSF117289">
    <property type="entry name" value="Nucleoporin domain"/>
    <property type="match status" value="1"/>
</dbReference>
<dbReference type="PANTHER" id="PTHR44083:SF46">
    <property type="entry name" value="CTLH DOMAIN-CONTAINING PROTEIN"/>
    <property type="match status" value="1"/>
</dbReference>
<dbReference type="SMART" id="SM00668">
    <property type="entry name" value="CTLH"/>
    <property type="match status" value="1"/>
</dbReference>
<dbReference type="InterPro" id="IPR054532">
    <property type="entry name" value="TPL_SMU1_LisH-like"/>
</dbReference>
<dbReference type="Gene3D" id="2.130.10.10">
    <property type="entry name" value="YVTN repeat-like/Quinoprotein amine dehydrogenase"/>
    <property type="match status" value="3"/>
</dbReference>
<name>A0A8K0MIH2_9ROSA</name>
<dbReference type="InterPro" id="IPR001680">
    <property type="entry name" value="WD40_rpt"/>
</dbReference>
<dbReference type="InterPro" id="IPR036322">
    <property type="entry name" value="WD40_repeat_dom_sf"/>
</dbReference>
<dbReference type="PROSITE" id="PS50896">
    <property type="entry name" value="LISH"/>
    <property type="match status" value="1"/>
</dbReference>
<feature type="domain" description="CTLH" evidence="5">
    <location>
        <begin position="36"/>
        <end position="93"/>
    </location>
</feature>
<dbReference type="InterPro" id="IPR027728">
    <property type="entry name" value="Topless_fam"/>
</dbReference>
<gene>
    <name evidence="6" type="ORF">FNV43_RR12262</name>
</gene>
<feature type="repeat" description="WD" evidence="3">
    <location>
        <begin position="439"/>
        <end position="482"/>
    </location>
</feature>
<dbReference type="InterPro" id="IPR011047">
    <property type="entry name" value="Quinoprotein_ADH-like_sf"/>
</dbReference>
<dbReference type="InterPro" id="IPR054080">
    <property type="entry name" value="TPR1-like_2nd"/>
</dbReference>
<dbReference type="SMART" id="SM00667">
    <property type="entry name" value="LisH"/>
    <property type="match status" value="1"/>
</dbReference>
<dbReference type="SMART" id="SM00320">
    <property type="entry name" value="WD40"/>
    <property type="match status" value="11"/>
</dbReference>
<dbReference type="PANTHER" id="PTHR44083">
    <property type="entry name" value="TOPLESS-RELATED PROTEIN 1-RELATED"/>
    <property type="match status" value="1"/>
</dbReference>
<evidence type="ECO:0000313" key="7">
    <source>
        <dbReference type="Proteomes" id="UP000796880"/>
    </source>
</evidence>
<feature type="compositionally biased region" description="Polar residues" evidence="4">
    <location>
        <begin position="310"/>
        <end position="321"/>
    </location>
</feature>
<keyword evidence="2" id="KW-0677">Repeat</keyword>
<dbReference type="Pfam" id="PF17814">
    <property type="entry name" value="LisH_TPL"/>
    <property type="match status" value="1"/>
</dbReference>
<reference evidence="6" key="1">
    <citation type="submission" date="2020-03" db="EMBL/GenBank/DDBJ databases">
        <title>A high-quality chromosome-level genome assembly of a woody plant with both climbing and erect habits, Rhamnella rubrinervis.</title>
        <authorList>
            <person name="Lu Z."/>
            <person name="Yang Y."/>
            <person name="Zhu X."/>
            <person name="Sun Y."/>
        </authorList>
    </citation>
    <scope>NUCLEOTIDE SEQUENCE</scope>
    <source>
        <strain evidence="6">BYM</strain>
        <tissue evidence="6">Leaf</tissue>
    </source>
</reference>
<keyword evidence="1 3" id="KW-0853">WD repeat</keyword>
<dbReference type="SUPFAM" id="SSF50978">
    <property type="entry name" value="WD40 repeat-like"/>
    <property type="match status" value="1"/>
</dbReference>
<dbReference type="PROSITE" id="PS50897">
    <property type="entry name" value="CTLH"/>
    <property type="match status" value="1"/>
</dbReference>
<dbReference type="Pfam" id="PF21889">
    <property type="entry name" value="TPR1-like_2nd"/>
    <property type="match status" value="1"/>
</dbReference>
<evidence type="ECO:0000256" key="1">
    <source>
        <dbReference type="ARBA" id="ARBA00022574"/>
    </source>
</evidence>
<comment type="caution">
    <text evidence="6">The sequence shown here is derived from an EMBL/GenBank/DDBJ whole genome shotgun (WGS) entry which is preliminary data.</text>
</comment>
<evidence type="ECO:0000259" key="5">
    <source>
        <dbReference type="PROSITE" id="PS50897"/>
    </source>
</evidence>
<evidence type="ECO:0000256" key="2">
    <source>
        <dbReference type="ARBA" id="ARBA00022737"/>
    </source>
</evidence>